<comment type="caution">
    <text evidence="5">The sequence shown here is derived from an EMBL/GenBank/DDBJ whole genome shotgun (WGS) entry which is preliminary data.</text>
</comment>
<gene>
    <name evidence="5" type="ORF">ESB13_21140</name>
</gene>
<keyword evidence="1" id="KW-0805">Transcription regulation</keyword>
<evidence type="ECO:0000259" key="4">
    <source>
        <dbReference type="PROSITE" id="PS51118"/>
    </source>
</evidence>
<protein>
    <submittedName>
        <fullName evidence="5">Transcriptional regulator</fullName>
    </submittedName>
</protein>
<evidence type="ECO:0000256" key="3">
    <source>
        <dbReference type="ARBA" id="ARBA00023163"/>
    </source>
</evidence>
<dbReference type="InterPro" id="IPR036390">
    <property type="entry name" value="WH_DNA-bd_sf"/>
</dbReference>
<accession>A0A4Q1D141</accession>
<dbReference type="OrthoDB" id="2619345at2"/>
<keyword evidence="2" id="KW-0238">DNA-binding</keyword>
<dbReference type="Proteomes" id="UP000290545">
    <property type="component" value="Unassembled WGS sequence"/>
</dbReference>
<keyword evidence="6" id="KW-1185">Reference proteome</keyword>
<evidence type="ECO:0000256" key="1">
    <source>
        <dbReference type="ARBA" id="ARBA00023015"/>
    </source>
</evidence>
<reference evidence="5 6" key="1">
    <citation type="submission" date="2019-01" db="EMBL/GenBank/DDBJ databases">
        <title>Filimonas sp. strain TTM-71.</title>
        <authorList>
            <person name="Chen W.-M."/>
        </authorList>
    </citation>
    <scope>NUCLEOTIDE SEQUENCE [LARGE SCALE GENOMIC DNA]</scope>
    <source>
        <strain evidence="5 6">TTM-71</strain>
    </source>
</reference>
<proteinExistence type="predicted"/>
<dbReference type="AlphaFoldDB" id="A0A4Q1D141"/>
<dbReference type="EMBL" id="SDHZ01000004">
    <property type="protein sequence ID" value="RXK81493.1"/>
    <property type="molecule type" value="Genomic_DNA"/>
</dbReference>
<dbReference type="PROSITE" id="PS51118">
    <property type="entry name" value="HTH_HXLR"/>
    <property type="match status" value="1"/>
</dbReference>
<dbReference type="InterPro" id="IPR002577">
    <property type="entry name" value="HTH_HxlR"/>
</dbReference>
<dbReference type="PANTHER" id="PTHR33204:SF29">
    <property type="entry name" value="TRANSCRIPTIONAL REGULATOR"/>
    <property type="match status" value="1"/>
</dbReference>
<dbReference type="InterPro" id="IPR036388">
    <property type="entry name" value="WH-like_DNA-bd_sf"/>
</dbReference>
<evidence type="ECO:0000313" key="5">
    <source>
        <dbReference type="EMBL" id="RXK81493.1"/>
    </source>
</evidence>
<dbReference type="Pfam" id="PF01638">
    <property type="entry name" value="HxlR"/>
    <property type="match status" value="1"/>
</dbReference>
<sequence length="107" mass="12280">MNILLPVRDALDVINGKWKLQIIIAINNGNKRFKDIERQIPGITARMLSKELKDLESHQLIKRTVYDTLPVSVEYTPTPHAATLMPLIEALKEWGTLHRKKILKDKA</sequence>
<organism evidence="5 6">
    <name type="scientific">Filimonas effusa</name>
    <dbReference type="NCBI Taxonomy" id="2508721"/>
    <lineage>
        <taxon>Bacteria</taxon>
        <taxon>Pseudomonadati</taxon>
        <taxon>Bacteroidota</taxon>
        <taxon>Chitinophagia</taxon>
        <taxon>Chitinophagales</taxon>
        <taxon>Chitinophagaceae</taxon>
        <taxon>Filimonas</taxon>
    </lineage>
</organism>
<dbReference type="PANTHER" id="PTHR33204">
    <property type="entry name" value="TRANSCRIPTIONAL REGULATOR, MARR FAMILY"/>
    <property type="match status" value="1"/>
</dbReference>
<evidence type="ECO:0000256" key="2">
    <source>
        <dbReference type="ARBA" id="ARBA00023125"/>
    </source>
</evidence>
<dbReference type="SUPFAM" id="SSF46785">
    <property type="entry name" value="Winged helix' DNA-binding domain"/>
    <property type="match status" value="1"/>
</dbReference>
<keyword evidence="3" id="KW-0804">Transcription</keyword>
<name>A0A4Q1D141_9BACT</name>
<evidence type="ECO:0000313" key="6">
    <source>
        <dbReference type="Proteomes" id="UP000290545"/>
    </source>
</evidence>
<dbReference type="Gene3D" id="1.10.10.10">
    <property type="entry name" value="Winged helix-like DNA-binding domain superfamily/Winged helix DNA-binding domain"/>
    <property type="match status" value="1"/>
</dbReference>
<dbReference type="GO" id="GO:0003677">
    <property type="term" value="F:DNA binding"/>
    <property type="evidence" value="ECO:0007669"/>
    <property type="project" value="UniProtKB-KW"/>
</dbReference>
<feature type="domain" description="HTH hxlR-type" evidence="4">
    <location>
        <begin position="5"/>
        <end position="103"/>
    </location>
</feature>